<protein>
    <submittedName>
        <fullName evidence="2">Uncharacterized protein</fullName>
    </submittedName>
</protein>
<feature type="compositionally biased region" description="Basic and acidic residues" evidence="1">
    <location>
        <begin position="335"/>
        <end position="345"/>
    </location>
</feature>
<sequence length="386" mass="43228">MVINMTCPPEGASVARSTSCRPTKATACHKLRPSQSQLLDPDELTRRLSLVLADQKNAPVPSKRRTVFGTAWRASEGSAAIATSAPLDSDRGGQQRHPVYRHDIDDAQQWEGERPHKHRLHLTGSKKSGRNGKGGEPVRSSSYRHVPQVAASQFTRTTTADSTTDRQLIHRLSRRAIKFHMDGPNASREIAAVGPNVAPFKQAQTLRRVQTMRERQYGRNQFHYTPTLATMTEIDEQRPPCHHRHTLEPFSVVRVEGLEDQKDPAKRRRSTGNILGKPDPSPKEPFIMPIGPVAAERRGSGEALDPSEHHPVDWTQSDETWAQPAIFVPSPLPVRRSESKWDLRGRLGSFTRHGRDEKTPSPPQERRASQDSPKSPKGGLFARFKR</sequence>
<gene>
    <name evidence="2" type="ORF">OCS_04808</name>
</gene>
<name>T5ACJ9_OPHSC</name>
<organism evidence="2 3">
    <name type="scientific">Ophiocordyceps sinensis (strain Co18 / CGMCC 3.14243)</name>
    <name type="common">Yarsagumba caterpillar fungus</name>
    <name type="synonym">Hirsutella sinensis</name>
    <dbReference type="NCBI Taxonomy" id="911162"/>
    <lineage>
        <taxon>Eukaryota</taxon>
        <taxon>Fungi</taxon>
        <taxon>Dikarya</taxon>
        <taxon>Ascomycota</taxon>
        <taxon>Pezizomycotina</taxon>
        <taxon>Sordariomycetes</taxon>
        <taxon>Hypocreomycetidae</taxon>
        <taxon>Hypocreales</taxon>
        <taxon>Ophiocordycipitaceae</taxon>
        <taxon>Ophiocordyceps</taxon>
    </lineage>
</organism>
<feature type="region of interest" description="Disordered" evidence="1">
    <location>
        <begin position="257"/>
        <end position="386"/>
    </location>
</feature>
<dbReference type="OrthoDB" id="5204927at2759"/>
<dbReference type="Proteomes" id="UP000019374">
    <property type="component" value="Unassembled WGS sequence"/>
</dbReference>
<feature type="compositionally biased region" description="Basic and acidic residues" evidence="1">
    <location>
        <begin position="295"/>
        <end position="312"/>
    </location>
</feature>
<dbReference type="HOGENOM" id="CLU_051030_0_0_1"/>
<evidence type="ECO:0000256" key="1">
    <source>
        <dbReference type="SAM" id="MobiDB-lite"/>
    </source>
</evidence>
<evidence type="ECO:0000313" key="3">
    <source>
        <dbReference type="Proteomes" id="UP000019374"/>
    </source>
</evidence>
<proteinExistence type="predicted"/>
<accession>T5ACJ9</accession>
<feature type="region of interest" description="Disordered" evidence="1">
    <location>
        <begin position="111"/>
        <end position="143"/>
    </location>
</feature>
<reference evidence="2 3" key="1">
    <citation type="journal article" date="2013" name="Chin. Sci. Bull.">
        <title>Genome survey uncovers the secrets of sex and lifestyle in caterpillar fungus.</title>
        <authorList>
            <person name="Hu X."/>
            <person name="Zhang Y."/>
            <person name="Xiao G."/>
            <person name="Zheng P."/>
            <person name="Xia Y."/>
            <person name="Zhang X."/>
            <person name="St Leger R.J."/>
            <person name="Liu X."/>
            <person name="Wang C."/>
        </authorList>
    </citation>
    <scope>NUCLEOTIDE SEQUENCE [LARGE SCALE GENOMIC DNA]</scope>
    <source>
        <strain evidence="3">Co18 / CGMCC 3.14243</strain>
        <tissue evidence="2">Fruit-body</tissue>
    </source>
</reference>
<evidence type="ECO:0000313" key="2">
    <source>
        <dbReference type="EMBL" id="EQK99481.1"/>
    </source>
</evidence>
<dbReference type="EMBL" id="KE653316">
    <property type="protein sequence ID" value="EQK99481.1"/>
    <property type="molecule type" value="Genomic_DNA"/>
</dbReference>
<feature type="compositionally biased region" description="Basic and acidic residues" evidence="1">
    <location>
        <begin position="353"/>
        <end position="369"/>
    </location>
</feature>
<dbReference type="AlphaFoldDB" id="T5ACJ9"/>
<dbReference type="eggNOG" id="ENOG502REZ4">
    <property type="taxonomic scope" value="Eukaryota"/>
</dbReference>